<evidence type="ECO:0000313" key="1">
    <source>
        <dbReference type="EMBL" id="KAL3745725.1"/>
    </source>
</evidence>
<gene>
    <name evidence="1" type="ORF">ACJRO7_014789</name>
</gene>
<dbReference type="EMBL" id="JBJKBG010000003">
    <property type="protein sequence ID" value="KAL3745725.1"/>
    <property type="molecule type" value="Genomic_DNA"/>
</dbReference>
<sequence length="81" mass="9118">MESFHSPWNDRIFLRLIENDVERRCPPSIRSLFYRFGSVAGRCPEEFAAAAAPRMICPPGDGELLGALRRPFSPLRPSSQA</sequence>
<name>A0ABD3LBW8_EUCGL</name>
<organism evidence="1 2">
    <name type="scientific">Eucalyptus globulus</name>
    <name type="common">Tasmanian blue gum</name>
    <dbReference type="NCBI Taxonomy" id="34317"/>
    <lineage>
        <taxon>Eukaryota</taxon>
        <taxon>Viridiplantae</taxon>
        <taxon>Streptophyta</taxon>
        <taxon>Embryophyta</taxon>
        <taxon>Tracheophyta</taxon>
        <taxon>Spermatophyta</taxon>
        <taxon>Magnoliopsida</taxon>
        <taxon>eudicotyledons</taxon>
        <taxon>Gunneridae</taxon>
        <taxon>Pentapetalae</taxon>
        <taxon>rosids</taxon>
        <taxon>malvids</taxon>
        <taxon>Myrtales</taxon>
        <taxon>Myrtaceae</taxon>
        <taxon>Myrtoideae</taxon>
        <taxon>Eucalypteae</taxon>
        <taxon>Eucalyptus</taxon>
    </lineage>
</organism>
<reference evidence="1 2" key="1">
    <citation type="submission" date="2024-11" db="EMBL/GenBank/DDBJ databases">
        <title>Chromosome-level genome assembly of Eucalyptus globulus Labill. provides insights into its genome evolution.</title>
        <authorList>
            <person name="Li X."/>
        </authorList>
    </citation>
    <scope>NUCLEOTIDE SEQUENCE [LARGE SCALE GENOMIC DNA]</scope>
    <source>
        <strain evidence="1">CL2024</strain>
        <tissue evidence="1">Fresh tender leaves</tissue>
    </source>
</reference>
<evidence type="ECO:0000313" key="2">
    <source>
        <dbReference type="Proteomes" id="UP001634007"/>
    </source>
</evidence>
<accession>A0ABD3LBW8</accession>
<keyword evidence="2" id="KW-1185">Reference proteome</keyword>
<dbReference type="Proteomes" id="UP001634007">
    <property type="component" value="Unassembled WGS sequence"/>
</dbReference>
<dbReference type="AlphaFoldDB" id="A0ABD3LBW8"/>
<proteinExistence type="predicted"/>
<protein>
    <submittedName>
        <fullName evidence="1">Uncharacterized protein</fullName>
    </submittedName>
</protein>
<comment type="caution">
    <text evidence="1">The sequence shown here is derived from an EMBL/GenBank/DDBJ whole genome shotgun (WGS) entry which is preliminary data.</text>
</comment>